<gene>
    <name evidence="1" type="ORF">L0M14_19960</name>
</gene>
<organism evidence="1 2">
    <name type="scientific">Paenibacillus hexagrammi</name>
    <dbReference type="NCBI Taxonomy" id="2908839"/>
    <lineage>
        <taxon>Bacteria</taxon>
        <taxon>Bacillati</taxon>
        <taxon>Bacillota</taxon>
        <taxon>Bacilli</taxon>
        <taxon>Bacillales</taxon>
        <taxon>Paenibacillaceae</taxon>
        <taxon>Paenibacillus</taxon>
    </lineage>
</organism>
<accession>A0ABY3SFI6</accession>
<evidence type="ECO:0000313" key="2">
    <source>
        <dbReference type="Proteomes" id="UP001649230"/>
    </source>
</evidence>
<dbReference type="InterPro" id="IPR036390">
    <property type="entry name" value="WH_DNA-bd_sf"/>
</dbReference>
<dbReference type="PROSITE" id="PS51197">
    <property type="entry name" value="HTH_RRF2_2"/>
    <property type="match status" value="1"/>
</dbReference>
<dbReference type="RefSeq" id="WP_235118349.1">
    <property type="nucleotide sequence ID" value="NZ_CP090978.1"/>
</dbReference>
<dbReference type="PANTHER" id="PTHR33221:SF15">
    <property type="entry name" value="HTH-TYPE TRANSCRIPTIONAL REGULATOR YWGB-RELATED"/>
    <property type="match status" value="1"/>
</dbReference>
<dbReference type="Pfam" id="PF02082">
    <property type="entry name" value="Rrf2"/>
    <property type="match status" value="1"/>
</dbReference>
<dbReference type="SUPFAM" id="SSF46785">
    <property type="entry name" value="Winged helix' DNA-binding domain"/>
    <property type="match status" value="1"/>
</dbReference>
<name>A0ABY3SFI6_9BACL</name>
<dbReference type="InterPro" id="IPR030489">
    <property type="entry name" value="TR_Rrf2-type_CS"/>
</dbReference>
<dbReference type="PANTHER" id="PTHR33221">
    <property type="entry name" value="WINGED HELIX-TURN-HELIX TRANSCRIPTIONAL REGULATOR, RRF2 FAMILY"/>
    <property type="match status" value="1"/>
</dbReference>
<keyword evidence="2" id="KW-1185">Reference proteome</keyword>
<dbReference type="InterPro" id="IPR036388">
    <property type="entry name" value="WH-like_DNA-bd_sf"/>
</dbReference>
<protein>
    <submittedName>
        <fullName evidence="1">Rrf2 family transcriptional regulator</fullName>
    </submittedName>
</protein>
<proteinExistence type="predicted"/>
<reference evidence="1 2" key="1">
    <citation type="journal article" date="2024" name="Int. J. Syst. Evol. Microbiol.">
        <title>Paenibacillus hexagrammi sp. nov., a novel bacterium isolated from the gut content of Hexagrammos agrammus.</title>
        <authorList>
            <person name="Jung H.K."/>
            <person name="Kim D.G."/>
            <person name="Zin H."/>
            <person name="Park J."/>
            <person name="Jung H."/>
            <person name="Kim Y.O."/>
            <person name="Kong H.J."/>
            <person name="Kim J.W."/>
            <person name="Kim Y.S."/>
        </authorList>
    </citation>
    <scope>NUCLEOTIDE SEQUENCE [LARGE SCALE GENOMIC DNA]</scope>
    <source>
        <strain evidence="1 2">YPD9-1</strain>
    </source>
</reference>
<sequence length="150" mass="16417">MNSEFTIAVHSLVLLAHLPEHMATSEEIAANVSTHSARIRKVMGCLRKAGYVETKEGIGGGFILKCDPSQVTLAEIYRITSQGTLKPSWCSGDASKSCMISSQMDKLMSHVFADAEKQMEAYFEQHTIGSLLSRLHSFGCSNSKPIQHLS</sequence>
<dbReference type="InterPro" id="IPR000944">
    <property type="entry name" value="Tscrpt_reg_Rrf2"/>
</dbReference>
<evidence type="ECO:0000313" key="1">
    <source>
        <dbReference type="EMBL" id="UJF32004.1"/>
    </source>
</evidence>
<dbReference type="PROSITE" id="PS01332">
    <property type="entry name" value="HTH_RRF2_1"/>
    <property type="match status" value="1"/>
</dbReference>
<dbReference type="EMBL" id="CP090978">
    <property type="protein sequence ID" value="UJF32004.1"/>
    <property type="molecule type" value="Genomic_DNA"/>
</dbReference>
<dbReference type="Gene3D" id="1.10.10.10">
    <property type="entry name" value="Winged helix-like DNA-binding domain superfamily/Winged helix DNA-binding domain"/>
    <property type="match status" value="1"/>
</dbReference>
<dbReference type="Proteomes" id="UP001649230">
    <property type="component" value="Chromosome"/>
</dbReference>